<keyword evidence="2" id="KW-1185">Reference proteome</keyword>
<protein>
    <submittedName>
        <fullName evidence="1">Uncharacterized protein</fullName>
    </submittedName>
</protein>
<evidence type="ECO:0000313" key="1">
    <source>
        <dbReference type="EMBL" id="KAF0550634.1"/>
    </source>
</evidence>
<comment type="caution">
    <text evidence="1">The sequence shown here is derived from an EMBL/GenBank/DDBJ whole genome shotgun (WGS) entry which is preliminary data.</text>
</comment>
<organism evidence="1 2">
    <name type="scientific">Gigaspora margarita</name>
    <dbReference type="NCBI Taxonomy" id="4874"/>
    <lineage>
        <taxon>Eukaryota</taxon>
        <taxon>Fungi</taxon>
        <taxon>Fungi incertae sedis</taxon>
        <taxon>Mucoromycota</taxon>
        <taxon>Glomeromycotina</taxon>
        <taxon>Glomeromycetes</taxon>
        <taxon>Diversisporales</taxon>
        <taxon>Gigasporaceae</taxon>
        <taxon>Gigaspora</taxon>
    </lineage>
</organism>
<evidence type="ECO:0000313" key="2">
    <source>
        <dbReference type="Proteomes" id="UP000439903"/>
    </source>
</evidence>
<proteinExistence type="predicted"/>
<accession>A0A8H4B0I4</accession>
<name>A0A8H4B0I4_GIGMA</name>
<dbReference type="Proteomes" id="UP000439903">
    <property type="component" value="Unassembled WGS sequence"/>
</dbReference>
<sequence>MIKQDKEKEKRSNRHPTYFENSLDGLEKILELEPMNARALVNKENKKMSVNENPSLTYLSKNKKEAPADLKSVSNKAYEWYLRHVKEEKTMVELNMNPIEGEYSKTKDLEGLKDNYRENTKMKSAEATLGDGDRIVDKNKAFDYCY</sequence>
<reference evidence="1 2" key="1">
    <citation type="journal article" date="2019" name="Environ. Microbiol.">
        <title>At the nexus of three kingdoms: the genome of the mycorrhizal fungus Gigaspora margarita provides insights into plant, endobacterial and fungal interactions.</title>
        <authorList>
            <person name="Venice F."/>
            <person name="Ghignone S."/>
            <person name="Salvioli di Fossalunga A."/>
            <person name="Amselem J."/>
            <person name="Novero M."/>
            <person name="Xianan X."/>
            <person name="Sedzielewska Toro K."/>
            <person name="Morin E."/>
            <person name="Lipzen A."/>
            <person name="Grigoriev I.V."/>
            <person name="Henrissat B."/>
            <person name="Martin F.M."/>
            <person name="Bonfante P."/>
        </authorList>
    </citation>
    <scope>NUCLEOTIDE SEQUENCE [LARGE SCALE GENOMIC DNA]</scope>
    <source>
        <strain evidence="1 2">BEG34</strain>
    </source>
</reference>
<dbReference type="AlphaFoldDB" id="A0A8H4B0I4"/>
<dbReference type="EMBL" id="WTPW01000083">
    <property type="protein sequence ID" value="KAF0550634.1"/>
    <property type="molecule type" value="Genomic_DNA"/>
</dbReference>
<gene>
    <name evidence="1" type="ORF">F8M41_024312</name>
</gene>